<keyword evidence="12" id="KW-0997">Cell inner membrane</keyword>
<organism evidence="13 14">
    <name type="scientific">Lactovum miscens</name>
    <dbReference type="NCBI Taxonomy" id="190387"/>
    <lineage>
        <taxon>Bacteria</taxon>
        <taxon>Bacillati</taxon>
        <taxon>Bacillota</taxon>
        <taxon>Bacilli</taxon>
        <taxon>Lactobacillales</taxon>
        <taxon>Streptococcaceae</taxon>
        <taxon>Lactovum</taxon>
    </lineage>
</organism>
<reference evidence="13 14" key="1">
    <citation type="submission" date="2020-08" db="EMBL/GenBank/DDBJ databases">
        <title>Genomic Encyclopedia of Type Strains, Phase IV (KMG-IV): sequencing the most valuable type-strain genomes for metagenomic binning, comparative biology and taxonomic classification.</title>
        <authorList>
            <person name="Goeker M."/>
        </authorList>
    </citation>
    <scope>NUCLEOTIDE SEQUENCE [LARGE SCALE GENOMIC DNA]</scope>
    <source>
        <strain evidence="13 14">DSM 14925</strain>
    </source>
</reference>
<evidence type="ECO:0000256" key="4">
    <source>
        <dbReference type="ARBA" id="ARBA00022679"/>
    </source>
</evidence>
<name>A0A841CAP5_9LACT</name>
<dbReference type="PANTHER" id="PTHR30040:SF2">
    <property type="entry name" value="FAD:PROTEIN FMN TRANSFERASE"/>
    <property type="match status" value="1"/>
</dbReference>
<keyword evidence="3 10" id="KW-0285">Flavoprotein</keyword>
<keyword evidence="12" id="KW-0732">Signal</keyword>
<feature type="chain" id="PRO_5039752764" description="FAD:protein FMN transferase" evidence="12">
    <location>
        <begin position="28"/>
        <end position="364"/>
    </location>
</feature>
<dbReference type="RefSeq" id="WP_183540871.1">
    <property type="nucleotide sequence ID" value="NZ_DASWOY010000037.1"/>
</dbReference>
<evidence type="ECO:0000256" key="7">
    <source>
        <dbReference type="ARBA" id="ARBA00022842"/>
    </source>
</evidence>
<comment type="function">
    <text evidence="12">Flavin transferase that catalyzes the transfer of the FMN moiety of FAD and its covalent binding to the hydroxyl group of a threonine residue in a target flavoprotein.</text>
</comment>
<feature type="binding site" evidence="11">
    <location>
        <position position="304"/>
    </location>
    <ligand>
        <name>Mg(2+)</name>
        <dbReference type="ChEBI" id="CHEBI:18420"/>
    </ligand>
</feature>
<proteinExistence type="inferred from homology"/>
<keyword evidence="12 13" id="KW-0449">Lipoprotein</keyword>
<dbReference type="EC" id="2.7.1.180" evidence="1 10"/>
<evidence type="ECO:0000256" key="10">
    <source>
        <dbReference type="PIRNR" id="PIRNR006268"/>
    </source>
</evidence>
<dbReference type="InterPro" id="IPR024932">
    <property type="entry name" value="ApbE"/>
</dbReference>
<evidence type="ECO:0000256" key="8">
    <source>
        <dbReference type="ARBA" id="ARBA00031306"/>
    </source>
</evidence>
<keyword evidence="6 10" id="KW-0274">FAD</keyword>
<evidence type="ECO:0000256" key="1">
    <source>
        <dbReference type="ARBA" id="ARBA00011955"/>
    </source>
</evidence>
<feature type="binding site" evidence="11">
    <location>
        <position position="182"/>
    </location>
    <ligand>
        <name>Mg(2+)</name>
        <dbReference type="ChEBI" id="CHEBI:18420"/>
    </ligand>
</feature>
<protein>
    <recommendedName>
        <fullName evidence="2 10">FAD:protein FMN transferase</fullName>
        <ecNumber evidence="1 10">2.7.1.180</ecNumber>
    </recommendedName>
    <alternativeName>
        <fullName evidence="8 10">Flavin transferase</fullName>
    </alternativeName>
</protein>
<dbReference type="GO" id="GO:0005886">
    <property type="term" value="C:plasma membrane"/>
    <property type="evidence" value="ECO:0007669"/>
    <property type="project" value="UniProtKB-SubCell"/>
</dbReference>
<evidence type="ECO:0000313" key="14">
    <source>
        <dbReference type="Proteomes" id="UP000562464"/>
    </source>
</evidence>
<evidence type="ECO:0000256" key="2">
    <source>
        <dbReference type="ARBA" id="ARBA00016337"/>
    </source>
</evidence>
<comment type="catalytic activity">
    <reaction evidence="9 10 12">
        <text>L-threonyl-[protein] + FAD = FMN-L-threonyl-[protein] + AMP + H(+)</text>
        <dbReference type="Rhea" id="RHEA:36847"/>
        <dbReference type="Rhea" id="RHEA-COMP:11060"/>
        <dbReference type="Rhea" id="RHEA-COMP:11061"/>
        <dbReference type="ChEBI" id="CHEBI:15378"/>
        <dbReference type="ChEBI" id="CHEBI:30013"/>
        <dbReference type="ChEBI" id="CHEBI:57692"/>
        <dbReference type="ChEBI" id="CHEBI:74257"/>
        <dbReference type="ChEBI" id="CHEBI:456215"/>
        <dbReference type="EC" id="2.7.1.180"/>
    </reaction>
</comment>
<feature type="signal peptide" evidence="12">
    <location>
        <begin position="1"/>
        <end position="27"/>
    </location>
</feature>
<keyword evidence="14" id="KW-1185">Reference proteome</keyword>
<keyword evidence="7 10" id="KW-0460">Magnesium</keyword>
<dbReference type="PANTHER" id="PTHR30040">
    <property type="entry name" value="THIAMINE BIOSYNTHESIS LIPOPROTEIN APBE"/>
    <property type="match status" value="1"/>
</dbReference>
<dbReference type="Gene3D" id="3.10.520.10">
    <property type="entry name" value="ApbE-like domains"/>
    <property type="match status" value="1"/>
</dbReference>
<comment type="cofactor">
    <cofactor evidence="11">
        <name>Mg(2+)</name>
        <dbReference type="ChEBI" id="CHEBI:18420"/>
    </cofactor>
    <cofactor evidence="11">
        <name>Mn(2+)</name>
        <dbReference type="ChEBI" id="CHEBI:29035"/>
    </cofactor>
    <text evidence="11">Magnesium. Can also use manganese.</text>
</comment>
<evidence type="ECO:0000256" key="9">
    <source>
        <dbReference type="ARBA" id="ARBA00048540"/>
    </source>
</evidence>
<gene>
    <name evidence="13" type="ORF">HNQ37_001533</name>
</gene>
<evidence type="ECO:0000256" key="6">
    <source>
        <dbReference type="ARBA" id="ARBA00022827"/>
    </source>
</evidence>
<comment type="subcellular location">
    <subcellularLocation>
        <location evidence="12">Cell inner membrane</location>
        <topology evidence="12">Lipid-anchor</topology>
        <orientation evidence="12">Periplasmic side</orientation>
    </subcellularLocation>
</comment>
<dbReference type="GO" id="GO:0016740">
    <property type="term" value="F:transferase activity"/>
    <property type="evidence" value="ECO:0007669"/>
    <property type="project" value="UniProtKB-UniRule"/>
</dbReference>
<dbReference type="EMBL" id="JACHHV010000034">
    <property type="protein sequence ID" value="MBB5888631.1"/>
    <property type="molecule type" value="Genomic_DNA"/>
</dbReference>
<dbReference type="AlphaFoldDB" id="A0A841CAP5"/>
<comment type="similarity">
    <text evidence="10 12">Belongs to the ApbE family.</text>
</comment>
<dbReference type="SUPFAM" id="SSF143631">
    <property type="entry name" value="ApbE-like"/>
    <property type="match status" value="1"/>
</dbReference>
<keyword evidence="12" id="KW-0472">Membrane</keyword>
<feature type="binding site" evidence="11">
    <location>
        <position position="300"/>
    </location>
    <ligand>
        <name>Mg(2+)</name>
        <dbReference type="ChEBI" id="CHEBI:18420"/>
    </ligand>
</feature>
<keyword evidence="12" id="KW-1003">Cell membrane</keyword>
<dbReference type="PIRSF" id="PIRSF006268">
    <property type="entry name" value="ApbE"/>
    <property type="match status" value="1"/>
</dbReference>
<keyword evidence="4 10" id="KW-0808">Transferase</keyword>
<evidence type="ECO:0000256" key="12">
    <source>
        <dbReference type="RuleBase" id="RU363002"/>
    </source>
</evidence>
<keyword evidence="5 10" id="KW-0479">Metal-binding</keyword>
<dbReference type="Proteomes" id="UP000562464">
    <property type="component" value="Unassembled WGS sequence"/>
</dbReference>
<evidence type="ECO:0000256" key="3">
    <source>
        <dbReference type="ARBA" id="ARBA00022630"/>
    </source>
</evidence>
<evidence type="ECO:0000256" key="11">
    <source>
        <dbReference type="PIRSR" id="PIRSR006268-2"/>
    </source>
</evidence>
<dbReference type="Pfam" id="PF02424">
    <property type="entry name" value="ApbE"/>
    <property type="match status" value="1"/>
</dbReference>
<comment type="caution">
    <text evidence="13">The sequence shown here is derived from an EMBL/GenBank/DDBJ whole genome shotgun (WGS) entry which is preliminary data.</text>
</comment>
<dbReference type="GO" id="GO:0046872">
    <property type="term" value="F:metal ion binding"/>
    <property type="evidence" value="ECO:0007669"/>
    <property type="project" value="UniProtKB-UniRule"/>
</dbReference>
<dbReference type="InterPro" id="IPR003374">
    <property type="entry name" value="ApbE-like_sf"/>
</dbReference>
<accession>A0A841CAP5</accession>
<sequence length="364" mass="39262">MKKFKLPLAIGLFFGLTLVLSSCSSTSSSSSDGKLLKTPEISQVDTMGTTVKITDYTPNTKSPVTAALKIAQDYDTWVTVNQPGSVVDKINTNAGIAPVKVNSGVFNLIQGATDLSAQKTGFDVTVGPLTQLWHIGFDDAKKPSQAEINQVLPLINYKFIQLDKKNQTVYLTQKGAQLDLGSMTKGYVARLMADKLKAGGVKNAIVDLGSSSLYVMGHGPRGTNTEWNVGIKDPNNPDGEDIGLLSVQDQFVSTSGIYERFIEVDGIKYAHILNPETGYPFDNDIQSVTIVGKDNFSYGDGVTTAVFALGTKTGYDYVLKNKLQAIFIDKNNKIYVTPGLKNKFTVNSDSKYKIASISALKGNG</sequence>
<evidence type="ECO:0000313" key="13">
    <source>
        <dbReference type="EMBL" id="MBB5888631.1"/>
    </source>
</evidence>
<evidence type="ECO:0000256" key="5">
    <source>
        <dbReference type="ARBA" id="ARBA00022723"/>
    </source>
</evidence>
<dbReference type="PROSITE" id="PS51257">
    <property type="entry name" value="PROKAR_LIPOPROTEIN"/>
    <property type="match status" value="1"/>
</dbReference>